<evidence type="ECO:0000256" key="1">
    <source>
        <dbReference type="ARBA" id="ARBA00010646"/>
    </source>
</evidence>
<dbReference type="GO" id="GO:0003796">
    <property type="term" value="F:lysozyme activity"/>
    <property type="evidence" value="ECO:0007669"/>
    <property type="project" value="InterPro"/>
</dbReference>
<keyword evidence="4" id="KW-1185">Reference proteome</keyword>
<evidence type="ECO:0000313" key="3">
    <source>
        <dbReference type="EMBL" id="MBC8534094.1"/>
    </source>
</evidence>
<dbReference type="Pfam" id="PF01183">
    <property type="entry name" value="Glyco_hydro_25"/>
    <property type="match status" value="1"/>
</dbReference>
<dbReference type="EMBL" id="JACRSN010000012">
    <property type="protein sequence ID" value="MBC8534094.1"/>
    <property type="molecule type" value="Genomic_DNA"/>
</dbReference>
<dbReference type="PANTHER" id="PTHR34135:SF2">
    <property type="entry name" value="LYSOZYME"/>
    <property type="match status" value="1"/>
</dbReference>
<feature type="domain" description="SH3b" evidence="2">
    <location>
        <begin position="282"/>
        <end position="345"/>
    </location>
</feature>
<organism evidence="3 4">
    <name type="scientific">Yeguia hominis</name>
    <dbReference type="NCBI Taxonomy" id="2763662"/>
    <lineage>
        <taxon>Bacteria</taxon>
        <taxon>Bacillati</taxon>
        <taxon>Bacillota</taxon>
        <taxon>Clostridia</taxon>
        <taxon>Eubacteriales</taxon>
        <taxon>Yeguiaceae</taxon>
        <taxon>Yeguia</taxon>
    </lineage>
</organism>
<name>A0A926HRS8_9FIRM</name>
<dbReference type="PANTHER" id="PTHR34135">
    <property type="entry name" value="LYSOZYME"/>
    <property type="match status" value="1"/>
</dbReference>
<dbReference type="Gene3D" id="3.20.20.80">
    <property type="entry name" value="Glycosidases"/>
    <property type="match status" value="1"/>
</dbReference>
<comment type="caution">
    <text evidence="3">The sequence shown here is derived from an EMBL/GenBank/DDBJ whole genome shotgun (WGS) entry which is preliminary data.</text>
</comment>
<reference evidence="3" key="1">
    <citation type="submission" date="2020-08" db="EMBL/GenBank/DDBJ databases">
        <title>Genome public.</title>
        <authorList>
            <person name="Liu C."/>
            <person name="Sun Q."/>
        </authorList>
    </citation>
    <scope>NUCLEOTIDE SEQUENCE</scope>
    <source>
        <strain evidence="3">NSJ-40</strain>
    </source>
</reference>
<evidence type="ECO:0000313" key="4">
    <source>
        <dbReference type="Proteomes" id="UP000651482"/>
    </source>
</evidence>
<dbReference type="InterPro" id="IPR002053">
    <property type="entry name" value="Glyco_hydro_25"/>
</dbReference>
<proteinExistence type="inferred from homology"/>
<dbReference type="Proteomes" id="UP000651482">
    <property type="component" value="Unassembled WGS sequence"/>
</dbReference>
<protein>
    <submittedName>
        <fullName evidence="3">SH3 domain-containing protein</fullName>
    </submittedName>
</protein>
<dbReference type="CDD" id="cd06414">
    <property type="entry name" value="GH25_LytC-like"/>
    <property type="match status" value="1"/>
</dbReference>
<sequence length="345" mass="38582">MKKQFGVDVSSWQSGVDYRKAVQEGGVQFAILRASFGWESGQKDNQFETHYRGFSAQKIPLGAYHYSYATTEAEARKEAAFFLQCIRGKQFSLPCYLDVEDKSQQALSRSALTGIVKAWCEAVEAAGYRAGVYTGEYWIRDRMDAKTLFPKYALWIASWGSQKPSDCQMWQFGGSTNLLRSKTVAGFTGTVDQNYLYEASGVTAEKPKAENPKAEKSCRVTGDWVNLREDAHTGAKILKTLPEGTTVVWLLDDGWGWSKVRHGTQTGFMSNQYLSRKGLSAYKAGICNGTAVNVRETPSLEGKVLYQIGKGERFTVISILPNGWLHVELRGSEAYLYFDKSYLTI</sequence>
<dbReference type="PROSITE" id="PS51781">
    <property type="entry name" value="SH3B"/>
    <property type="match status" value="2"/>
</dbReference>
<accession>A0A926HRS8</accession>
<gene>
    <name evidence="3" type="ORF">IAG03_08795</name>
</gene>
<dbReference type="SUPFAM" id="SSF51445">
    <property type="entry name" value="(Trans)glycosidases"/>
    <property type="match status" value="1"/>
</dbReference>
<dbReference type="InterPro" id="IPR003646">
    <property type="entry name" value="SH3-like_bac-type"/>
</dbReference>
<dbReference type="RefSeq" id="WP_249319752.1">
    <property type="nucleotide sequence ID" value="NZ_JACRSN010000012.1"/>
</dbReference>
<dbReference type="GO" id="GO:0016998">
    <property type="term" value="P:cell wall macromolecule catabolic process"/>
    <property type="evidence" value="ECO:0007669"/>
    <property type="project" value="InterPro"/>
</dbReference>
<feature type="domain" description="SH3b" evidence="2">
    <location>
        <begin position="215"/>
        <end position="278"/>
    </location>
</feature>
<dbReference type="InterPro" id="IPR017853">
    <property type="entry name" value="GH"/>
</dbReference>
<comment type="similarity">
    <text evidence="1">Belongs to the glycosyl hydrolase 25 family.</text>
</comment>
<dbReference type="GO" id="GO:0009253">
    <property type="term" value="P:peptidoglycan catabolic process"/>
    <property type="evidence" value="ECO:0007669"/>
    <property type="project" value="InterPro"/>
</dbReference>
<dbReference type="AlphaFoldDB" id="A0A926HRS8"/>
<dbReference type="PROSITE" id="PS51904">
    <property type="entry name" value="GLYCOSYL_HYDROL_F25_2"/>
    <property type="match status" value="1"/>
</dbReference>
<dbReference type="SMART" id="SM00287">
    <property type="entry name" value="SH3b"/>
    <property type="match status" value="2"/>
</dbReference>
<dbReference type="Pfam" id="PF08239">
    <property type="entry name" value="SH3_3"/>
    <property type="match status" value="2"/>
</dbReference>
<dbReference type="Gene3D" id="2.30.30.40">
    <property type="entry name" value="SH3 Domains"/>
    <property type="match status" value="2"/>
</dbReference>
<dbReference type="GO" id="GO:0016052">
    <property type="term" value="P:carbohydrate catabolic process"/>
    <property type="evidence" value="ECO:0007669"/>
    <property type="project" value="TreeGrafter"/>
</dbReference>
<evidence type="ECO:0000259" key="2">
    <source>
        <dbReference type="PROSITE" id="PS51781"/>
    </source>
</evidence>